<gene>
    <name evidence="4" type="ORF">TRITD_3Bv1G005260</name>
</gene>
<proteinExistence type="inferred from homology"/>
<dbReference type="Proteomes" id="UP000324705">
    <property type="component" value="Chromosome 3B"/>
</dbReference>
<evidence type="ECO:0000256" key="1">
    <source>
        <dbReference type="ARBA" id="ARBA00008668"/>
    </source>
</evidence>
<dbReference type="Gene3D" id="3.40.50.1110">
    <property type="entry name" value="SGNH hydrolase"/>
    <property type="match status" value="1"/>
</dbReference>
<evidence type="ECO:0008006" key="6">
    <source>
        <dbReference type="Google" id="ProtNLM"/>
    </source>
</evidence>
<keyword evidence="2" id="KW-0325">Glycoprotein</keyword>
<dbReference type="AlphaFoldDB" id="A0A9R1RVT8"/>
<sequence length="158" mass="16869">MATKLMPAVLLVLIALKLSAGAGARSDDSPCGFPAIFNLGDSNSDTGAFPALFPAVQPPYGRTFFGMPAGRQSDGRLTIDFMAESLGLRYLSAYLDSLGSNFTQGANFASAAGTIRRVNGSLWTSGYSPISLDVQISQLQQFINRSRFVYNNIGENET</sequence>
<name>A0A9R1RVT8_TRITD</name>
<dbReference type="EMBL" id="LT934116">
    <property type="protein sequence ID" value="VAH71012.1"/>
    <property type="molecule type" value="Genomic_DNA"/>
</dbReference>
<organism evidence="4 5">
    <name type="scientific">Triticum turgidum subsp. durum</name>
    <name type="common">Durum wheat</name>
    <name type="synonym">Triticum durum</name>
    <dbReference type="NCBI Taxonomy" id="4567"/>
    <lineage>
        <taxon>Eukaryota</taxon>
        <taxon>Viridiplantae</taxon>
        <taxon>Streptophyta</taxon>
        <taxon>Embryophyta</taxon>
        <taxon>Tracheophyta</taxon>
        <taxon>Spermatophyta</taxon>
        <taxon>Magnoliopsida</taxon>
        <taxon>Liliopsida</taxon>
        <taxon>Poales</taxon>
        <taxon>Poaceae</taxon>
        <taxon>BOP clade</taxon>
        <taxon>Pooideae</taxon>
        <taxon>Triticodae</taxon>
        <taxon>Triticeae</taxon>
        <taxon>Triticinae</taxon>
        <taxon>Triticum</taxon>
    </lineage>
</organism>
<evidence type="ECO:0000313" key="4">
    <source>
        <dbReference type="EMBL" id="VAH71012.1"/>
    </source>
</evidence>
<feature type="signal peptide" evidence="3">
    <location>
        <begin position="1"/>
        <end position="24"/>
    </location>
</feature>
<evidence type="ECO:0000256" key="2">
    <source>
        <dbReference type="ARBA" id="ARBA00023180"/>
    </source>
</evidence>
<dbReference type="Gramene" id="TRITD3Bv1G005260.1">
    <property type="protein sequence ID" value="TRITD3Bv1G005260.1"/>
    <property type="gene ID" value="TRITD3Bv1G005260"/>
</dbReference>
<evidence type="ECO:0000313" key="5">
    <source>
        <dbReference type="Proteomes" id="UP000324705"/>
    </source>
</evidence>
<evidence type="ECO:0000256" key="3">
    <source>
        <dbReference type="SAM" id="SignalP"/>
    </source>
</evidence>
<dbReference type="InterPro" id="IPR001087">
    <property type="entry name" value="GDSL"/>
</dbReference>
<dbReference type="InterPro" id="IPR036514">
    <property type="entry name" value="SGNH_hydro_sf"/>
</dbReference>
<dbReference type="PANTHER" id="PTHR22835">
    <property type="entry name" value="ZINC FINGER FYVE DOMAIN CONTAINING PROTEIN"/>
    <property type="match status" value="1"/>
</dbReference>
<comment type="similarity">
    <text evidence="1">Belongs to the 'GDSL' lipolytic enzyme family.</text>
</comment>
<dbReference type="Pfam" id="PF00657">
    <property type="entry name" value="Lipase_GDSL"/>
    <property type="match status" value="1"/>
</dbReference>
<dbReference type="PANTHER" id="PTHR22835:SF226">
    <property type="entry name" value="OS07G0586100 PROTEIN"/>
    <property type="match status" value="1"/>
</dbReference>
<keyword evidence="3" id="KW-0732">Signal</keyword>
<dbReference type="GO" id="GO:0016788">
    <property type="term" value="F:hydrolase activity, acting on ester bonds"/>
    <property type="evidence" value="ECO:0007669"/>
    <property type="project" value="InterPro"/>
</dbReference>
<accession>A0A9R1RVT8</accession>
<feature type="chain" id="PRO_5040175945" description="GDSL esterase/lipase" evidence="3">
    <location>
        <begin position="25"/>
        <end position="158"/>
    </location>
</feature>
<keyword evidence="5" id="KW-1185">Reference proteome</keyword>
<reference evidence="4 5" key="1">
    <citation type="submission" date="2017-09" db="EMBL/GenBank/DDBJ databases">
        <authorList>
            <consortium name="International Durum Wheat Genome Sequencing Consortium (IDWGSC)"/>
            <person name="Milanesi L."/>
        </authorList>
    </citation>
    <scope>NUCLEOTIDE SEQUENCE [LARGE SCALE GENOMIC DNA]</scope>
    <source>
        <strain evidence="5">cv. Svevo</strain>
    </source>
</reference>
<protein>
    <recommendedName>
        <fullName evidence="6">GDSL esterase/lipase</fullName>
    </recommendedName>
</protein>